<dbReference type="EMBL" id="LWQT01000098">
    <property type="protein sequence ID" value="OAN45611.1"/>
    <property type="molecule type" value="Genomic_DNA"/>
</dbReference>
<sequence>MKTLSPAWTWFAIGTVISCVASAIGAYSIVSGRLAQVGDDPALALPAAMVIATSVMSFFSLLVPMLALLGVVIVMIDGFTRGRAKKG</sequence>
<name>A0A178MA00_9PROT</name>
<dbReference type="AlphaFoldDB" id="A0A178MA00"/>
<dbReference type="PROSITE" id="PS51257">
    <property type="entry name" value="PROKAR_LIPOPROTEIN"/>
    <property type="match status" value="1"/>
</dbReference>
<keyword evidence="1" id="KW-0472">Membrane</keyword>
<keyword evidence="3" id="KW-1185">Reference proteome</keyword>
<comment type="caution">
    <text evidence="2">The sequence shown here is derived from an EMBL/GenBank/DDBJ whole genome shotgun (WGS) entry which is preliminary data.</text>
</comment>
<organism evidence="2 3">
    <name type="scientific">Paramagnetospirillum marisnigri</name>
    <dbReference type="NCBI Taxonomy" id="1285242"/>
    <lineage>
        <taxon>Bacteria</taxon>
        <taxon>Pseudomonadati</taxon>
        <taxon>Pseudomonadota</taxon>
        <taxon>Alphaproteobacteria</taxon>
        <taxon>Rhodospirillales</taxon>
        <taxon>Magnetospirillaceae</taxon>
        <taxon>Paramagnetospirillum</taxon>
    </lineage>
</organism>
<feature type="transmembrane region" description="Helical" evidence="1">
    <location>
        <begin position="7"/>
        <end position="30"/>
    </location>
</feature>
<keyword evidence="1" id="KW-1133">Transmembrane helix</keyword>
<feature type="transmembrane region" description="Helical" evidence="1">
    <location>
        <begin position="50"/>
        <end position="76"/>
    </location>
</feature>
<accession>A0A178MA00</accession>
<dbReference type="RefSeq" id="WP_068495302.1">
    <property type="nucleotide sequence ID" value="NZ_LWQT01000098.1"/>
</dbReference>
<reference evidence="2 3" key="1">
    <citation type="submission" date="2016-04" db="EMBL/GenBank/DDBJ databases">
        <title>Draft genome sequence of freshwater magnetotactic bacteria Magnetospirillum marisnigri SP-1 and Magnetospirillum moscoviense BB-1.</title>
        <authorList>
            <person name="Koziaeva V."/>
            <person name="Dziuba M.V."/>
            <person name="Ivanov T.M."/>
            <person name="Kuznetsov B."/>
            <person name="Grouzdev D.S."/>
        </authorList>
    </citation>
    <scope>NUCLEOTIDE SEQUENCE [LARGE SCALE GENOMIC DNA]</scope>
    <source>
        <strain evidence="2 3">SP-1</strain>
    </source>
</reference>
<evidence type="ECO:0000256" key="1">
    <source>
        <dbReference type="SAM" id="Phobius"/>
    </source>
</evidence>
<evidence type="ECO:0000313" key="2">
    <source>
        <dbReference type="EMBL" id="OAN45611.1"/>
    </source>
</evidence>
<protein>
    <submittedName>
        <fullName evidence="2">Uncharacterized protein</fullName>
    </submittedName>
</protein>
<evidence type="ECO:0000313" key="3">
    <source>
        <dbReference type="Proteomes" id="UP000078428"/>
    </source>
</evidence>
<dbReference type="STRING" id="1285242.A6A04_06860"/>
<keyword evidence="1" id="KW-0812">Transmembrane</keyword>
<gene>
    <name evidence="2" type="ORF">A6A04_06860</name>
</gene>
<dbReference type="Proteomes" id="UP000078428">
    <property type="component" value="Unassembled WGS sequence"/>
</dbReference>
<proteinExistence type="predicted"/>
<dbReference type="OrthoDB" id="9790355at2"/>